<dbReference type="EMBL" id="PP511358">
    <property type="protein sequence ID" value="XCD03444.1"/>
    <property type="molecule type" value="Genomic_DNA"/>
</dbReference>
<sequence>MIFGVYCIRDRKTGFMSPSVDMNDAAAIRNFEHACQQTSSLMYSHSGDYELHKLGVFDSDTGYIDSHNPEVIASGYDFKKEV</sequence>
<accession>A0AAU8AVQ4</accession>
<protein>
    <submittedName>
        <fullName evidence="1">Nonstructural protein</fullName>
    </submittedName>
</protein>
<dbReference type="Pfam" id="PF20577">
    <property type="entry name" value="Phage_ORF5"/>
    <property type="match status" value="1"/>
</dbReference>
<evidence type="ECO:0000313" key="1">
    <source>
        <dbReference type="EMBL" id="XCD03444.1"/>
    </source>
</evidence>
<organism evidence="1">
    <name type="scientific">Dulem virus 146</name>
    <dbReference type="NCBI Taxonomy" id="3145623"/>
    <lineage>
        <taxon>Viruses</taxon>
        <taxon>Monodnaviria</taxon>
        <taxon>Sangervirae</taxon>
        <taxon>Phixviricota</taxon>
        <taxon>Malgrandaviricetes</taxon>
        <taxon>Petitvirales</taxon>
        <taxon>Microviridae</taxon>
        <taxon>Microvirus</taxon>
    </lineage>
</organism>
<reference evidence="1" key="1">
    <citation type="submission" date="2024-03" db="EMBL/GenBank/DDBJ databases">
        <title>Diverse circular DNA viruses in blood, oral, and fecal samples of captive lemurs.</title>
        <authorList>
            <person name="Paietta E.N."/>
            <person name="Kraberger S."/>
            <person name="Lund M.C."/>
            <person name="Custer J.M."/>
            <person name="Vargas K.M."/>
            <person name="Ehmke E.E."/>
            <person name="Yoder A.D."/>
            <person name="Varsani A."/>
        </authorList>
    </citation>
    <scope>NUCLEOTIDE SEQUENCE</scope>
    <source>
        <strain evidence="1">Duke_18_68</strain>
    </source>
</reference>
<proteinExistence type="predicted"/>
<name>A0AAU8AVQ4_9VIRU</name>
<dbReference type="InterPro" id="IPR046781">
    <property type="entry name" value="Phage_ORF5"/>
</dbReference>